<evidence type="ECO:0000256" key="1">
    <source>
        <dbReference type="SAM" id="MobiDB-lite"/>
    </source>
</evidence>
<dbReference type="EMBL" id="LUCM01009747">
    <property type="protein sequence ID" value="KAA0186438.1"/>
    <property type="molecule type" value="Genomic_DNA"/>
</dbReference>
<evidence type="ECO:0000313" key="2">
    <source>
        <dbReference type="EMBL" id="KAA0186438.1"/>
    </source>
</evidence>
<feature type="region of interest" description="Disordered" evidence="1">
    <location>
        <begin position="152"/>
        <end position="171"/>
    </location>
</feature>
<feature type="compositionally biased region" description="Polar residues" evidence="1">
    <location>
        <begin position="232"/>
        <end position="244"/>
    </location>
</feature>
<feature type="compositionally biased region" description="Polar residues" evidence="1">
    <location>
        <begin position="201"/>
        <end position="215"/>
    </location>
</feature>
<sequence length="380" mass="40216">MGTPSLHALFAVSLFQDTISSPTSETDKQSPAAESTSHFHKSDSILSSSPPKSRHQPTGRPRGRPRKTPRPSVHTPTQLATTESDNSLPNSPPHLSTVSSSSPSSASVARRNSSYCCPSPMSCSARADSPTAHSTSAGSDALSTNASANNTPIEIFASTGPATPTTSAKSPELCAQISSVPVTMSDDMTASTATCSVLDQSAVSTSAVQDASPTGSVKRGRGRPPKWPRPNPTDSEALSKTSPQKRILKRPMSGSRSVCPSKRRLAPQSSPSPVTDEEEAVEPELEADTKPPVQKSDMTTQVEDEVLDQARAAAEKAAARLRAKYAGQSRGVHGATDRIGPRLVYFNVSYHVNLQDATSVVYLSLVFFSFLEFIKPKASL</sequence>
<dbReference type="Proteomes" id="UP000728185">
    <property type="component" value="Unassembled WGS sequence"/>
</dbReference>
<feature type="compositionally biased region" description="Polar residues" evidence="1">
    <location>
        <begin position="74"/>
        <end position="89"/>
    </location>
</feature>
<feature type="region of interest" description="Disordered" evidence="1">
    <location>
        <begin position="201"/>
        <end position="295"/>
    </location>
</feature>
<organism evidence="2 3">
    <name type="scientific">Fasciolopsis buskii</name>
    <dbReference type="NCBI Taxonomy" id="27845"/>
    <lineage>
        <taxon>Eukaryota</taxon>
        <taxon>Metazoa</taxon>
        <taxon>Spiralia</taxon>
        <taxon>Lophotrochozoa</taxon>
        <taxon>Platyhelminthes</taxon>
        <taxon>Trematoda</taxon>
        <taxon>Digenea</taxon>
        <taxon>Plagiorchiida</taxon>
        <taxon>Echinostomata</taxon>
        <taxon>Echinostomatoidea</taxon>
        <taxon>Fasciolidae</taxon>
        <taxon>Fasciolopsis</taxon>
    </lineage>
</organism>
<protein>
    <submittedName>
        <fullName evidence="2">Uncharacterized protein</fullName>
    </submittedName>
</protein>
<gene>
    <name evidence="2" type="ORF">FBUS_11384</name>
</gene>
<feature type="compositionally biased region" description="Acidic residues" evidence="1">
    <location>
        <begin position="275"/>
        <end position="286"/>
    </location>
</feature>
<evidence type="ECO:0000313" key="3">
    <source>
        <dbReference type="Proteomes" id="UP000728185"/>
    </source>
</evidence>
<proteinExistence type="predicted"/>
<feature type="compositionally biased region" description="Basic residues" evidence="1">
    <location>
        <begin position="52"/>
        <end position="69"/>
    </location>
</feature>
<dbReference type="AlphaFoldDB" id="A0A8E0VFD5"/>
<feature type="compositionally biased region" description="Low complexity" evidence="1">
    <location>
        <begin position="157"/>
        <end position="171"/>
    </location>
</feature>
<keyword evidence="3" id="KW-1185">Reference proteome</keyword>
<feature type="region of interest" description="Disordered" evidence="1">
    <location>
        <begin position="17"/>
        <end position="146"/>
    </location>
</feature>
<comment type="caution">
    <text evidence="2">The sequence shown here is derived from an EMBL/GenBank/DDBJ whole genome shotgun (WGS) entry which is preliminary data.</text>
</comment>
<accession>A0A8E0VFD5</accession>
<feature type="compositionally biased region" description="Low complexity" evidence="1">
    <location>
        <begin position="93"/>
        <end position="124"/>
    </location>
</feature>
<feature type="compositionally biased region" description="Polar residues" evidence="1">
    <location>
        <begin position="131"/>
        <end position="146"/>
    </location>
</feature>
<reference evidence="2" key="1">
    <citation type="submission" date="2019-05" db="EMBL/GenBank/DDBJ databases">
        <title>Annotation for the trematode Fasciolopsis buski.</title>
        <authorList>
            <person name="Choi Y.-J."/>
        </authorList>
    </citation>
    <scope>NUCLEOTIDE SEQUENCE</scope>
    <source>
        <strain evidence="2">HT</strain>
        <tissue evidence="2">Whole worm</tissue>
    </source>
</reference>
<name>A0A8E0VFD5_9TREM</name>